<gene>
    <name evidence="7" type="primary">LOC113522281</name>
</gene>
<dbReference type="AlphaFoldDB" id="A0A6J1X2L0"/>
<keyword evidence="6" id="KW-1185">Reference proteome</keyword>
<evidence type="ECO:0000256" key="3">
    <source>
        <dbReference type="ARBA" id="ARBA00022833"/>
    </source>
</evidence>
<dbReference type="SUPFAM" id="SSF57667">
    <property type="entry name" value="beta-beta-alpha zinc fingers"/>
    <property type="match status" value="1"/>
</dbReference>
<protein>
    <submittedName>
        <fullName evidence="7">Uncharacterized protein LOC113522281 isoform X2</fullName>
    </submittedName>
</protein>
<evidence type="ECO:0000256" key="1">
    <source>
        <dbReference type="ARBA" id="ARBA00022723"/>
    </source>
</evidence>
<dbReference type="PROSITE" id="PS50808">
    <property type="entry name" value="ZF_BED"/>
    <property type="match status" value="1"/>
</dbReference>
<evidence type="ECO:0000256" key="2">
    <source>
        <dbReference type="ARBA" id="ARBA00022771"/>
    </source>
</evidence>
<dbReference type="InterPro" id="IPR003656">
    <property type="entry name" value="Znf_BED"/>
</dbReference>
<dbReference type="SMART" id="SM00614">
    <property type="entry name" value="ZnF_BED"/>
    <property type="match status" value="1"/>
</dbReference>
<keyword evidence="1" id="KW-0479">Metal-binding</keyword>
<dbReference type="Proteomes" id="UP001652740">
    <property type="component" value="Unplaced"/>
</dbReference>
<keyword evidence="3" id="KW-0862">Zinc</keyword>
<dbReference type="GO" id="GO:0003677">
    <property type="term" value="F:DNA binding"/>
    <property type="evidence" value="ECO:0007669"/>
    <property type="project" value="InterPro"/>
</dbReference>
<sequence length="274" mass="32385">MKKCSSIAWRFFDRIENEKKRCISVMCKLCDTQYKFFGNTTNLRQHLINKHPLQWELAQNGTFDESNFRIDDDESRSYDKNIDVLEASDVENDNRDNEESEATFNLVKQLHESSALRGSDEEWLEDDHYQTYQPKRKKVAYRKIKREIQTPPRRTRETYRPVKYEKSPVIADITSYRDEYSVFGEYVANKLRKFKVPRTRGNLQQLITTILWQAEYGTYDSANAVKRVLMYSVQDPEPGQSTIHQDQDPSMVQHVLETHVQAEEVVEEQQNTPN</sequence>
<reference evidence="7" key="1">
    <citation type="submission" date="2025-08" db="UniProtKB">
        <authorList>
            <consortium name="RefSeq"/>
        </authorList>
    </citation>
    <scope>IDENTIFICATION</scope>
    <source>
        <tissue evidence="7">Whole larvae</tissue>
    </source>
</reference>
<evidence type="ECO:0000256" key="4">
    <source>
        <dbReference type="PROSITE-ProRule" id="PRU00027"/>
    </source>
</evidence>
<proteinExistence type="predicted"/>
<dbReference type="GO" id="GO:0008270">
    <property type="term" value="F:zinc ion binding"/>
    <property type="evidence" value="ECO:0007669"/>
    <property type="project" value="UniProtKB-KW"/>
</dbReference>
<evidence type="ECO:0000313" key="6">
    <source>
        <dbReference type="Proteomes" id="UP001652740"/>
    </source>
</evidence>
<keyword evidence="2 4" id="KW-0863">Zinc-finger</keyword>
<dbReference type="GeneID" id="113522281"/>
<feature type="domain" description="BED-type" evidence="5">
    <location>
        <begin position="3"/>
        <end position="58"/>
    </location>
</feature>
<evidence type="ECO:0000313" key="7">
    <source>
        <dbReference type="RefSeq" id="XP_026763762.1"/>
    </source>
</evidence>
<name>A0A6J1X2L0_GALME</name>
<accession>A0A6J1X2L0</accession>
<dbReference type="RefSeq" id="XP_026763762.1">
    <property type="nucleotide sequence ID" value="XM_026907961.3"/>
</dbReference>
<organism evidence="6 7">
    <name type="scientific">Galleria mellonella</name>
    <name type="common">Greater wax moth</name>
    <dbReference type="NCBI Taxonomy" id="7137"/>
    <lineage>
        <taxon>Eukaryota</taxon>
        <taxon>Metazoa</taxon>
        <taxon>Ecdysozoa</taxon>
        <taxon>Arthropoda</taxon>
        <taxon>Hexapoda</taxon>
        <taxon>Insecta</taxon>
        <taxon>Pterygota</taxon>
        <taxon>Neoptera</taxon>
        <taxon>Endopterygota</taxon>
        <taxon>Lepidoptera</taxon>
        <taxon>Glossata</taxon>
        <taxon>Ditrysia</taxon>
        <taxon>Pyraloidea</taxon>
        <taxon>Pyralidae</taxon>
        <taxon>Galleriinae</taxon>
        <taxon>Galleria</taxon>
    </lineage>
</organism>
<dbReference type="OrthoDB" id="1607513at2759"/>
<dbReference type="Pfam" id="PF02892">
    <property type="entry name" value="zf-BED"/>
    <property type="match status" value="1"/>
</dbReference>
<evidence type="ECO:0000259" key="5">
    <source>
        <dbReference type="PROSITE" id="PS50808"/>
    </source>
</evidence>
<dbReference type="InterPro" id="IPR036236">
    <property type="entry name" value="Znf_C2H2_sf"/>
</dbReference>